<proteinExistence type="predicted"/>
<gene>
    <name evidence="2" type="ORF">OLEA9_A031773</name>
</gene>
<comment type="caution">
    <text evidence="2">The sequence shown here is derived from an EMBL/GenBank/DDBJ whole genome shotgun (WGS) entry which is preliminary data.</text>
</comment>
<feature type="compositionally biased region" description="Basic and acidic residues" evidence="1">
    <location>
        <begin position="1"/>
        <end position="12"/>
    </location>
</feature>
<sequence>MNEGNHMNRMDSGHMNGMDGDVGMVPPPSIFNHRHMMMLMTFFWGKTPRFYSPAGWDTTSTRKLKSPICGAASNPNVSYEGWFGLHGDAGRDVFQRRRRRGVIDDGDQ</sequence>
<evidence type="ECO:0000313" key="2">
    <source>
        <dbReference type="EMBL" id="CAA2979149.1"/>
    </source>
</evidence>
<organism evidence="2 3">
    <name type="scientific">Olea europaea subsp. europaea</name>
    <dbReference type="NCBI Taxonomy" id="158383"/>
    <lineage>
        <taxon>Eukaryota</taxon>
        <taxon>Viridiplantae</taxon>
        <taxon>Streptophyta</taxon>
        <taxon>Embryophyta</taxon>
        <taxon>Tracheophyta</taxon>
        <taxon>Spermatophyta</taxon>
        <taxon>Magnoliopsida</taxon>
        <taxon>eudicotyledons</taxon>
        <taxon>Gunneridae</taxon>
        <taxon>Pentapetalae</taxon>
        <taxon>asterids</taxon>
        <taxon>lamiids</taxon>
        <taxon>Lamiales</taxon>
        <taxon>Oleaceae</taxon>
        <taxon>Oleeae</taxon>
        <taxon>Olea</taxon>
    </lineage>
</organism>
<reference evidence="2 3" key="1">
    <citation type="submission" date="2019-12" db="EMBL/GenBank/DDBJ databases">
        <authorList>
            <person name="Alioto T."/>
            <person name="Alioto T."/>
            <person name="Gomez Garrido J."/>
        </authorList>
    </citation>
    <scope>NUCLEOTIDE SEQUENCE [LARGE SCALE GENOMIC DNA]</scope>
</reference>
<evidence type="ECO:0000313" key="3">
    <source>
        <dbReference type="Proteomes" id="UP000594638"/>
    </source>
</evidence>
<dbReference type="EMBL" id="CACTIH010003626">
    <property type="protein sequence ID" value="CAA2979149.1"/>
    <property type="molecule type" value="Genomic_DNA"/>
</dbReference>
<dbReference type="AlphaFoldDB" id="A0A8S0RJC8"/>
<accession>A0A8S0RJC8</accession>
<protein>
    <submittedName>
        <fullName evidence="2">Uncharacterized protein</fullName>
    </submittedName>
</protein>
<keyword evidence="3" id="KW-1185">Reference proteome</keyword>
<name>A0A8S0RJC8_OLEEU</name>
<dbReference type="Proteomes" id="UP000594638">
    <property type="component" value="Unassembled WGS sequence"/>
</dbReference>
<evidence type="ECO:0000256" key="1">
    <source>
        <dbReference type="SAM" id="MobiDB-lite"/>
    </source>
</evidence>
<feature type="region of interest" description="Disordered" evidence="1">
    <location>
        <begin position="1"/>
        <end position="21"/>
    </location>
</feature>
<dbReference type="Gramene" id="OE9A031773T1">
    <property type="protein sequence ID" value="OE9A031773C1"/>
    <property type="gene ID" value="OE9A031773"/>
</dbReference>